<evidence type="ECO:0000256" key="1">
    <source>
        <dbReference type="ARBA" id="ARBA00023015"/>
    </source>
</evidence>
<sequence length="197" mass="20994">MSEEAPSRKRGHKLEAAILEAAWAELSESGWRGFTIQGVAKRARTGKASIYARWPTKALLVHASAQMVGSQLPRPVLSTGHLAEDLAATLTAASEYLSGPFAEALHAITEALRMDPTAPAIDAATEEIRIVADIIRAAQAAGELGPGAVPRSVTHCGFALLNYHLMTRRTPPDPDEIESIARDVWAPAIRASLPCAD</sequence>
<dbReference type="Proteomes" id="UP001139485">
    <property type="component" value="Unassembled WGS sequence"/>
</dbReference>
<dbReference type="Gene3D" id="1.10.10.60">
    <property type="entry name" value="Homeodomain-like"/>
    <property type="match status" value="1"/>
</dbReference>
<dbReference type="PANTHER" id="PTHR30055">
    <property type="entry name" value="HTH-TYPE TRANSCRIPTIONAL REGULATOR RUTR"/>
    <property type="match status" value="1"/>
</dbReference>
<dbReference type="EMBL" id="JAMOIL010000017">
    <property type="protein sequence ID" value="MCM0621381.1"/>
    <property type="molecule type" value="Genomic_DNA"/>
</dbReference>
<dbReference type="RefSeq" id="WP_250827815.1">
    <property type="nucleotide sequence ID" value="NZ_JAMOIL010000017.1"/>
</dbReference>
<evidence type="ECO:0000313" key="7">
    <source>
        <dbReference type="Proteomes" id="UP001139485"/>
    </source>
</evidence>
<dbReference type="GO" id="GO:0003700">
    <property type="term" value="F:DNA-binding transcription factor activity"/>
    <property type="evidence" value="ECO:0007669"/>
    <property type="project" value="TreeGrafter"/>
</dbReference>
<dbReference type="PROSITE" id="PS50977">
    <property type="entry name" value="HTH_TETR_2"/>
    <property type="match status" value="1"/>
</dbReference>
<feature type="domain" description="HTH tetR-type" evidence="5">
    <location>
        <begin position="12"/>
        <end position="72"/>
    </location>
</feature>
<dbReference type="Pfam" id="PF00440">
    <property type="entry name" value="TetR_N"/>
    <property type="match status" value="1"/>
</dbReference>
<keyword evidence="3" id="KW-0804">Transcription</keyword>
<dbReference type="SUPFAM" id="SSF46689">
    <property type="entry name" value="Homeodomain-like"/>
    <property type="match status" value="1"/>
</dbReference>
<dbReference type="InterPro" id="IPR050109">
    <property type="entry name" value="HTH-type_TetR-like_transc_reg"/>
</dbReference>
<keyword evidence="7" id="KW-1185">Reference proteome</keyword>
<evidence type="ECO:0000259" key="5">
    <source>
        <dbReference type="PROSITE" id="PS50977"/>
    </source>
</evidence>
<dbReference type="SUPFAM" id="SSF48498">
    <property type="entry name" value="Tetracyclin repressor-like, C-terminal domain"/>
    <property type="match status" value="1"/>
</dbReference>
<evidence type="ECO:0000313" key="6">
    <source>
        <dbReference type="EMBL" id="MCM0621381.1"/>
    </source>
</evidence>
<keyword evidence="2 4" id="KW-0238">DNA-binding</keyword>
<dbReference type="AlphaFoldDB" id="A0A9X2IF15"/>
<organism evidence="6 7">
    <name type="scientific">Nocardioides bruguierae</name>
    <dbReference type="NCBI Taxonomy" id="2945102"/>
    <lineage>
        <taxon>Bacteria</taxon>
        <taxon>Bacillati</taxon>
        <taxon>Actinomycetota</taxon>
        <taxon>Actinomycetes</taxon>
        <taxon>Propionibacteriales</taxon>
        <taxon>Nocardioidaceae</taxon>
        <taxon>Nocardioides</taxon>
    </lineage>
</organism>
<feature type="DNA-binding region" description="H-T-H motif" evidence="4">
    <location>
        <begin position="35"/>
        <end position="54"/>
    </location>
</feature>
<name>A0A9X2IF15_9ACTN</name>
<comment type="caution">
    <text evidence="6">The sequence shown here is derived from an EMBL/GenBank/DDBJ whole genome shotgun (WGS) entry which is preliminary data.</text>
</comment>
<dbReference type="InterPro" id="IPR001647">
    <property type="entry name" value="HTH_TetR"/>
</dbReference>
<proteinExistence type="predicted"/>
<evidence type="ECO:0000256" key="4">
    <source>
        <dbReference type="PROSITE-ProRule" id="PRU00335"/>
    </source>
</evidence>
<keyword evidence="1" id="KW-0805">Transcription regulation</keyword>
<dbReference type="InterPro" id="IPR036271">
    <property type="entry name" value="Tet_transcr_reg_TetR-rel_C_sf"/>
</dbReference>
<protein>
    <submittedName>
        <fullName evidence="6">TetR/AcrR family transcriptional regulator</fullName>
    </submittedName>
</protein>
<dbReference type="Gene3D" id="1.10.357.10">
    <property type="entry name" value="Tetracycline Repressor, domain 2"/>
    <property type="match status" value="1"/>
</dbReference>
<evidence type="ECO:0000256" key="2">
    <source>
        <dbReference type="ARBA" id="ARBA00023125"/>
    </source>
</evidence>
<dbReference type="InterPro" id="IPR009057">
    <property type="entry name" value="Homeodomain-like_sf"/>
</dbReference>
<accession>A0A9X2IF15</accession>
<reference evidence="6" key="1">
    <citation type="submission" date="2022-05" db="EMBL/GenBank/DDBJ databases">
        <authorList>
            <person name="Tuo L."/>
        </authorList>
    </citation>
    <scope>NUCLEOTIDE SEQUENCE</scope>
    <source>
        <strain evidence="6">BSK12Z-4</strain>
    </source>
</reference>
<dbReference type="PANTHER" id="PTHR30055:SF225">
    <property type="entry name" value="TRANSCRIPTIONAL REGULATORY PROTEIN-RELATED"/>
    <property type="match status" value="1"/>
</dbReference>
<evidence type="ECO:0000256" key="3">
    <source>
        <dbReference type="ARBA" id="ARBA00023163"/>
    </source>
</evidence>
<gene>
    <name evidence="6" type="ORF">M8330_13885</name>
</gene>
<dbReference type="GO" id="GO:0000976">
    <property type="term" value="F:transcription cis-regulatory region binding"/>
    <property type="evidence" value="ECO:0007669"/>
    <property type="project" value="TreeGrafter"/>
</dbReference>
<dbReference type="InterPro" id="IPR011075">
    <property type="entry name" value="TetR_C"/>
</dbReference>
<dbReference type="Pfam" id="PF16859">
    <property type="entry name" value="TetR_C_11"/>
    <property type="match status" value="1"/>
</dbReference>